<dbReference type="InterPro" id="IPR039422">
    <property type="entry name" value="MarR/SlyA-like"/>
</dbReference>
<dbReference type="GO" id="GO:0006950">
    <property type="term" value="P:response to stress"/>
    <property type="evidence" value="ECO:0007669"/>
    <property type="project" value="TreeGrafter"/>
</dbReference>
<evidence type="ECO:0000259" key="1">
    <source>
        <dbReference type="PROSITE" id="PS50995"/>
    </source>
</evidence>
<gene>
    <name evidence="2" type="ORF">HNR67_000847</name>
</gene>
<evidence type="ECO:0000313" key="3">
    <source>
        <dbReference type="Proteomes" id="UP000533598"/>
    </source>
</evidence>
<reference evidence="2 3" key="1">
    <citation type="submission" date="2020-08" db="EMBL/GenBank/DDBJ databases">
        <title>Sequencing the genomes of 1000 actinobacteria strains.</title>
        <authorList>
            <person name="Klenk H.-P."/>
        </authorList>
    </citation>
    <scope>NUCLEOTIDE SEQUENCE [LARGE SCALE GENOMIC DNA]</scope>
    <source>
        <strain evidence="2 3">DSM 44230</strain>
    </source>
</reference>
<dbReference type="RefSeq" id="WP_221489768.1">
    <property type="nucleotide sequence ID" value="NZ_BAAAUI010000024.1"/>
</dbReference>
<dbReference type="InterPro" id="IPR036390">
    <property type="entry name" value="WH_DNA-bd_sf"/>
</dbReference>
<dbReference type="Gene3D" id="1.10.10.10">
    <property type="entry name" value="Winged helix-like DNA-binding domain superfamily/Winged helix DNA-binding domain"/>
    <property type="match status" value="1"/>
</dbReference>
<dbReference type="PANTHER" id="PTHR33164:SF99">
    <property type="entry name" value="MARR FAMILY REGULATORY PROTEIN"/>
    <property type="match status" value="1"/>
</dbReference>
<dbReference type="InterPro" id="IPR000835">
    <property type="entry name" value="HTH_MarR-typ"/>
</dbReference>
<organism evidence="2 3">
    <name type="scientific">Crossiella cryophila</name>
    <dbReference type="NCBI Taxonomy" id="43355"/>
    <lineage>
        <taxon>Bacteria</taxon>
        <taxon>Bacillati</taxon>
        <taxon>Actinomycetota</taxon>
        <taxon>Actinomycetes</taxon>
        <taxon>Pseudonocardiales</taxon>
        <taxon>Pseudonocardiaceae</taxon>
        <taxon>Crossiella</taxon>
    </lineage>
</organism>
<dbReference type="GO" id="GO:0003700">
    <property type="term" value="F:DNA-binding transcription factor activity"/>
    <property type="evidence" value="ECO:0007669"/>
    <property type="project" value="InterPro"/>
</dbReference>
<dbReference type="Pfam" id="PF01047">
    <property type="entry name" value="MarR"/>
    <property type="match status" value="1"/>
</dbReference>
<evidence type="ECO:0000313" key="2">
    <source>
        <dbReference type="EMBL" id="MBB4674729.1"/>
    </source>
</evidence>
<dbReference type="GO" id="GO:0003677">
    <property type="term" value="F:DNA binding"/>
    <property type="evidence" value="ECO:0007669"/>
    <property type="project" value="UniProtKB-KW"/>
</dbReference>
<keyword evidence="2" id="KW-0238">DNA-binding</keyword>
<dbReference type="PROSITE" id="PS50995">
    <property type="entry name" value="HTH_MARR_2"/>
    <property type="match status" value="1"/>
</dbReference>
<protein>
    <submittedName>
        <fullName evidence="2">DNA-binding MarR family transcriptional regulator</fullName>
    </submittedName>
</protein>
<accession>A0A7W7C584</accession>
<dbReference type="AlphaFoldDB" id="A0A7W7C584"/>
<keyword evidence="3" id="KW-1185">Reference proteome</keyword>
<dbReference type="InterPro" id="IPR036388">
    <property type="entry name" value="WH-like_DNA-bd_sf"/>
</dbReference>
<feature type="domain" description="HTH marR-type" evidence="1">
    <location>
        <begin position="1"/>
        <end position="147"/>
    </location>
</feature>
<dbReference type="SMART" id="SM00347">
    <property type="entry name" value="HTH_MARR"/>
    <property type="match status" value="1"/>
</dbReference>
<dbReference type="SUPFAM" id="SSF46785">
    <property type="entry name" value="Winged helix' DNA-binding domain"/>
    <property type="match status" value="1"/>
</dbReference>
<name>A0A7W7C584_9PSEU</name>
<dbReference type="Proteomes" id="UP000533598">
    <property type="component" value="Unassembled WGS sequence"/>
</dbReference>
<dbReference type="EMBL" id="JACHMH010000001">
    <property type="protein sequence ID" value="MBB4674729.1"/>
    <property type="molecule type" value="Genomic_DNA"/>
</dbReference>
<comment type="caution">
    <text evidence="2">The sequence shown here is derived from an EMBL/GenBank/DDBJ whole genome shotgun (WGS) entry which is preliminary data.</text>
</comment>
<proteinExistence type="predicted"/>
<sequence>MSEPRWLSEAQMRAWVHFLDASRLVEERVAQQLRRDHGITHFEYEVLVRLSATPQRRIRLADLAAQVVAARPRLTHVIDRLQQRGWVRREAVPDDARGYFAVLTPEGFAALESFAPSHVETVRAALIDQLTPGQIDALGDVMSHLSVKLRSDREGGCGWPSAGVRGTGTESG</sequence>
<dbReference type="PANTHER" id="PTHR33164">
    <property type="entry name" value="TRANSCRIPTIONAL REGULATOR, MARR FAMILY"/>
    <property type="match status" value="1"/>
</dbReference>